<name>A0A9P4JPB9_9PLEO</name>
<dbReference type="OrthoDB" id="539634at2759"/>
<dbReference type="EMBL" id="ML993925">
    <property type="protein sequence ID" value="KAF2202755.1"/>
    <property type="molecule type" value="Genomic_DNA"/>
</dbReference>
<organism evidence="2 3">
    <name type="scientific">Delitschia confertaspora ATCC 74209</name>
    <dbReference type="NCBI Taxonomy" id="1513339"/>
    <lineage>
        <taxon>Eukaryota</taxon>
        <taxon>Fungi</taxon>
        <taxon>Dikarya</taxon>
        <taxon>Ascomycota</taxon>
        <taxon>Pezizomycotina</taxon>
        <taxon>Dothideomycetes</taxon>
        <taxon>Pleosporomycetidae</taxon>
        <taxon>Pleosporales</taxon>
        <taxon>Delitschiaceae</taxon>
        <taxon>Delitschia</taxon>
    </lineage>
</organism>
<gene>
    <name evidence="2" type="ORF">GQ43DRAFT_479621</name>
</gene>
<proteinExistence type="inferred from homology"/>
<dbReference type="PANTHER" id="PTHR21405">
    <property type="entry name" value="CDNA SEQUENCE BC021608"/>
    <property type="match status" value="1"/>
</dbReference>
<accession>A0A9P4JPB9</accession>
<keyword evidence="3" id="KW-1185">Reference proteome</keyword>
<dbReference type="AlphaFoldDB" id="A0A9P4JPB9"/>
<evidence type="ECO:0000256" key="1">
    <source>
        <dbReference type="ARBA" id="ARBA00006995"/>
    </source>
</evidence>
<sequence length="241" mass="26443">MAVQPPSAPTLSANDRTVLAALFDPEAFPSAHSKSRNTAPVDRFLPSLPQIANSNLESLEKQQKELVLRLGQSEGAETAPKPELESIKNELDSIVSAHPNYASAYLNRAMTRRLLVEAQEGGLFSAPSSNSLDQIFADLSRAIFLTQPPTQSTPISPFSARILRTAYSHRAYLYLKASEIGVAIKGMGKTELEDMASRDFKTAAWYGDDVAREMSVRTNPYAKMCGEIVRNAIKEEREGKV</sequence>
<dbReference type="GO" id="GO:0006570">
    <property type="term" value="P:tyrosine metabolic process"/>
    <property type="evidence" value="ECO:0007669"/>
    <property type="project" value="TreeGrafter"/>
</dbReference>
<dbReference type="PANTHER" id="PTHR21405:SF0">
    <property type="entry name" value="TETRATRICOPEPTIDE REPEAT PROTEIN 36"/>
    <property type="match status" value="1"/>
</dbReference>
<reference evidence="2" key="1">
    <citation type="journal article" date="2020" name="Stud. Mycol.">
        <title>101 Dothideomycetes genomes: a test case for predicting lifestyles and emergence of pathogens.</title>
        <authorList>
            <person name="Haridas S."/>
            <person name="Albert R."/>
            <person name="Binder M."/>
            <person name="Bloem J."/>
            <person name="Labutti K."/>
            <person name="Salamov A."/>
            <person name="Andreopoulos B."/>
            <person name="Baker S."/>
            <person name="Barry K."/>
            <person name="Bills G."/>
            <person name="Bluhm B."/>
            <person name="Cannon C."/>
            <person name="Castanera R."/>
            <person name="Culley D."/>
            <person name="Daum C."/>
            <person name="Ezra D."/>
            <person name="Gonzalez J."/>
            <person name="Henrissat B."/>
            <person name="Kuo A."/>
            <person name="Liang C."/>
            <person name="Lipzen A."/>
            <person name="Lutzoni F."/>
            <person name="Magnuson J."/>
            <person name="Mondo S."/>
            <person name="Nolan M."/>
            <person name="Ohm R."/>
            <person name="Pangilinan J."/>
            <person name="Park H.-J."/>
            <person name="Ramirez L."/>
            <person name="Alfaro M."/>
            <person name="Sun H."/>
            <person name="Tritt A."/>
            <person name="Yoshinaga Y."/>
            <person name="Zwiers L.-H."/>
            <person name="Turgeon B."/>
            <person name="Goodwin S."/>
            <person name="Spatafora J."/>
            <person name="Crous P."/>
            <person name="Grigoriev I."/>
        </authorList>
    </citation>
    <scope>NUCLEOTIDE SEQUENCE</scope>
    <source>
        <strain evidence="2">ATCC 74209</strain>
    </source>
</reference>
<protein>
    <submittedName>
        <fullName evidence="2">Uncharacterized protein</fullName>
    </submittedName>
</protein>
<evidence type="ECO:0000313" key="3">
    <source>
        <dbReference type="Proteomes" id="UP000799536"/>
    </source>
</evidence>
<comment type="caution">
    <text evidence="2">The sequence shown here is derived from an EMBL/GenBank/DDBJ whole genome shotgun (WGS) entry which is preliminary data.</text>
</comment>
<evidence type="ECO:0000313" key="2">
    <source>
        <dbReference type="EMBL" id="KAF2202755.1"/>
    </source>
</evidence>
<dbReference type="InterPro" id="IPR038906">
    <property type="entry name" value="TTC36"/>
</dbReference>
<comment type="similarity">
    <text evidence="1">Belongs to the TTC36 family.</text>
</comment>
<dbReference type="Proteomes" id="UP000799536">
    <property type="component" value="Unassembled WGS sequence"/>
</dbReference>